<name>A0A7Y4H302_9BRAD</name>
<dbReference type="SUPFAM" id="SSF53474">
    <property type="entry name" value="alpha/beta-Hydrolases"/>
    <property type="match status" value="1"/>
</dbReference>
<proteinExistence type="predicted"/>
<keyword evidence="3" id="KW-1185">Reference proteome</keyword>
<dbReference type="Proteomes" id="UP000528734">
    <property type="component" value="Unassembled WGS sequence"/>
</dbReference>
<dbReference type="Gene3D" id="3.40.50.1820">
    <property type="entry name" value="alpha/beta hydrolase"/>
    <property type="match status" value="1"/>
</dbReference>
<dbReference type="AlphaFoldDB" id="A0A7Y4H302"/>
<dbReference type="GO" id="GO:0016787">
    <property type="term" value="F:hydrolase activity"/>
    <property type="evidence" value="ECO:0007669"/>
    <property type="project" value="UniProtKB-KW"/>
</dbReference>
<dbReference type="EMBL" id="JAAVLW010000003">
    <property type="protein sequence ID" value="NOJ46713.1"/>
    <property type="molecule type" value="Genomic_DNA"/>
</dbReference>
<organism evidence="2 3">
    <name type="scientific">Bradyrhizobium archetypum</name>
    <dbReference type="NCBI Taxonomy" id="2721160"/>
    <lineage>
        <taxon>Bacteria</taxon>
        <taxon>Pseudomonadati</taxon>
        <taxon>Pseudomonadota</taxon>
        <taxon>Alphaproteobacteria</taxon>
        <taxon>Hyphomicrobiales</taxon>
        <taxon>Nitrobacteraceae</taxon>
        <taxon>Bradyrhizobium</taxon>
    </lineage>
</organism>
<evidence type="ECO:0000313" key="2">
    <source>
        <dbReference type="EMBL" id="NOJ46713.1"/>
    </source>
</evidence>
<accession>A0A7Y4H302</accession>
<dbReference type="PANTHER" id="PTHR36837:SF2">
    <property type="entry name" value="POLY(3-HYDROXYALKANOATE) POLYMERASE SUBUNIT PHAC"/>
    <property type="match status" value="1"/>
</dbReference>
<dbReference type="Pfam" id="PF12697">
    <property type="entry name" value="Abhydrolase_6"/>
    <property type="match status" value="1"/>
</dbReference>
<dbReference type="InterPro" id="IPR000073">
    <property type="entry name" value="AB_hydrolase_1"/>
</dbReference>
<comment type="caution">
    <text evidence="2">The sequence shown here is derived from an EMBL/GenBank/DDBJ whole genome shotgun (WGS) entry which is preliminary data.</text>
</comment>
<dbReference type="RefSeq" id="WP_171709603.1">
    <property type="nucleotide sequence ID" value="NZ_JAAVLW010000003.1"/>
</dbReference>
<keyword evidence="2" id="KW-0378">Hydrolase</keyword>
<reference evidence="2 3" key="1">
    <citation type="submission" date="2020-03" db="EMBL/GenBank/DDBJ databases">
        <title>Bradyrhizobium diversity isolated from nodules of Muelleranthus trifoliolatus.</title>
        <authorList>
            <person name="Klepa M."/>
            <person name="Helene L."/>
            <person name="Hungria M."/>
        </authorList>
    </citation>
    <scope>NUCLEOTIDE SEQUENCE [LARGE SCALE GENOMIC DNA]</scope>
    <source>
        <strain evidence="2 3">WSM 1744</strain>
    </source>
</reference>
<gene>
    <name evidence="2" type="ORF">HCN50_10735</name>
</gene>
<dbReference type="InterPro" id="IPR051321">
    <property type="entry name" value="PHA/PHB_synthase"/>
</dbReference>
<dbReference type="PANTHER" id="PTHR36837">
    <property type="entry name" value="POLY(3-HYDROXYALKANOATE) POLYMERASE SUBUNIT PHAC"/>
    <property type="match status" value="1"/>
</dbReference>
<feature type="domain" description="AB hydrolase-1" evidence="1">
    <location>
        <begin position="73"/>
        <end position="262"/>
    </location>
</feature>
<dbReference type="InterPro" id="IPR029058">
    <property type="entry name" value="AB_hydrolase_fold"/>
</dbReference>
<protein>
    <submittedName>
        <fullName evidence="2">Alpha/beta fold hydrolase</fullName>
    </submittedName>
</protein>
<evidence type="ECO:0000313" key="3">
    <source>
        <dbReference type="Proteomes" id="UP000528734"/>
    </source>
</evidence>
<evidence type="ECO:0000259" key="1">
    <source>
        <dbReference type="Pfam" id="PF12697"/>
    </source>
</evidence>
<sequence length="333" mass="36237">MFPIFSISDAFRRSVGGLLEIAGYGPHEAAWDRLEHPAFRLRRYASLAANPLPVLIVPAPIKRAYIFDLLPDVSVVRRLIQAGFAVYLYEWPEEQDGKADLEASISSLRLAAEMIATEYRGRSILVGHSLGGTLAAIAASIEPHLVSKLVLVEAPLKFGVQTGALGPVVLSSPTVPPDPVPGSLLDLASVVAAPEEFVVGRYRDSFTSLLDPEALAIHLAVIRWSLDEFAPGGQLIRDVIQLLYREDRFARNELHVLGRSARSDALGKIPVAAIVDHASRVVPSSSVLGALKHPSIFPYEPEVGVALQHVGPLVGRQAHREIWPKLIDWMCGR</sequence>